<accession>A0A1M5E610</accession>
<dbReference type="InterPro" id="IPR046601">
    <property type="entry name" value="DUF6660"/>
</dbReference>
<dbReference type="AlphaFoldDB" id="A0A1M5E610"/>
<evidence type="ECO:0000313" key="2">
    <source>
        <dbReference type="Proteomes" id="UP000183945"/>
    </source>
</evidence>
<organism evidence="1 2">
    <name type="scientific">Salegentibacter echinorum</name>
    <dbReference type="NCBI Taxonomy" id="1073325"/>
    <lineage>
        <taxon>Bacteria</taxon>
        <taxon>Pseudomonadati</taxon>
        <taxon>Bacteroidota</taxon>
        <taxon>Flavobacteriia</taxon>
        <taxon>Flavobacteriales</taxon>
        <taxon>Flavobacteriaceae</taxon>
        <taxon>Salegentibacter</taxon>
    </lineage>
</organism>
<dbReference type="STRING" id="1073325.SAMN05444483_102246"/>
<evidence type="ECO:0000313" key="1">
    <source>
        <dbReference type="EMBL" id="SHF74615.1"/>
    </source>
</evidence>
<dbReference type="EMBL" id="FQVT01000002">
    <property type="protein sequence ID" value="SHF74615.1"/>
    <property type="molecule type" value="Genomic_DNA"/>
</dbReference>
<proteinExistence type="predicted"/>
<dbReference type="Proteomes" id="UP000183945">
    <property type="component" value="Unassembled WGS sequence"/>
</dbReference>
<protein>
    <submittedName>
        <fullName evidence="1">Uncharacterized protein</fullName>
    </submittedName>
</protein>
<name>A0A1M5E610_SALEC</name>
<reference evidence="2" key="1">
    <citation type="submission" date="2016-11" db="EMBL/GenBank/DDBJ databases">
        <authorList>
            <person name="Varghese N."/>
            <person name="Submissions S."/>
        </authorList>
    </citation>
    <scope>NUCLEOTIDE SEQUENCE [LARGE SCALE GENOMIC DNA]</scope>
    <source>
        <strain evidence="2">DSM 24579</strain>
    </source>
</reference>
<dbReference type="Pfam" id="PF20365">
    <property type="entry name" value="DUF6660"/>
    <property type="match status" value="1"/>
</dbReference>
<sequence length="131" mass="14625">MVANISSIVILNFPLIQSFIFKQNTYLCNVKHLAIILAVFFLGLNLVPCEDDMLTIQQDTQVQVSDHGEHSPLEADSCSPFCQCHCCHVHVTNFNGQAFETLDLAISTLIINRGANLGEELPNFHFQPPRV</sequence>
<gene>
    <name evidence="1" type="ORF">SAMN05444483_102246</name>
</gene>
<keyword evidence="2" id="KW-1185">Reference proteome</keyword>